<keyword evidence="5" id="KW-0560">Oxidoreductase</keyword>
<dbReference type="GO" id="GO:0006730">
    <property type="term" value="P:one-carbon metabolic process"/>
    <property type="evidence" value="ECO:0007669"/>
    <property type="project" value="UniProtKB-KW"/>
</dbReference>
<keyword evidence="3" id="KW-0554">One-carbon metabolism</keyword>
<dbReference type="PROSITE" id="PS51330">
    <property type="entry name" value="DHFR_2"/>
    <property type="match status" value="1"/>
</dbReference>
<dbReference type="GO" id="GO:0046654">
    <property type="term" value="P:tetrahydrofolate biosynthetic process"/>
    <property type="evidence" value="ECO:0007669"/>
    <property type="project" value="InterPro"/>
</dbReference>
<comment type="pathway">
    <text evidence="1">Cofactor biosynthesis; tetrahydrofolate biosynthesis; 5,6,7,8-tetrahydrofolate from 7,8-dihydrofolate: step 1/1.</text>
</comment>
<dbReference type="PRINTS" id="PR00070">
    <property type="entry name" value="DHFR"/>
</dbReference>
<protein>
    <recommendedName>
        <fullName evidence="2">dihydrofolate reductase</fullName>
        <ecNumber evidence="2">1.5.1.3</ecNumber>
    </recommendedName>
</protein>
<evidence type="ECO:0000256" key="3">
    <source>
        <dbReference type="ARBA" id="ARBA00022563"/>
    </source>
</evidence>
<dbReference type="AlphaFoldDB" id="A0A6C0JC99"/>
<dbReference type="GO" id="GO:0046655">
    <property type="term" value="P:folic acid metabolic process"/>
    <property type="evidence" value="ECO:0007669"/>
    <property type="project" value="TreeGrafter"/>
</dbReference>
<evidence type="ECO:0000256" key="5">
    <source>
        <dbReference type="ARBA" id="ARBA00023002"/>
    </source>
</evidence>
<dbReference type="GO" id="GO:0046452">
    <property type="term" value="P:dihydrofolate metabolic process"/>
    <property type="evidence" value="ECO:0007669"/>
    <property type="project" value="TreeGrafter"/>
</dbReference>
<evidence type="ECO:0000256" key="2">
    <source>
        <dbReference type="ARBA" id="ARBA00012856"/>
    </source>
</evidence>
<name>A0A6C0JC99_9ZZZZ</name>
<dbReference type="GO" id="GO:0004146">
    <property type="term" value="F:dihydrofolate reductase activity"/>
    <property type="evidence" value="ECO:0007669"/>
    <property type="project" value="UniProtKB-EC"/>
</dbReference>
<evidence type="ECO:0000256" key="4">
    <source>
        <dbReference type="ARBA" id="ARBA00022857"/>
    </source>
</evidence>
<dbReference type="SUPFAM" id="SSF53597">
    <property type="entry name" value="Dihydrofolate reductase-like"/>
    <property type="match status" value="1"/>
</dbReference>
<dbReference type="GO" id="GO:0050661">
    <property type="term" value="F:NADP binding"/>
    <property type="evidence" value="ECO:0007669"/>
    <property type="project" value="InterPro"/>
</dbReference>
<dbReference type="PANTHER" id="PTHR48069:SF3">
    <property type="entry name" value="DIHYDROFOLATE REDUCTASE"/>
    <property type="match status" value="1"/>
</dbReference>
<dbReference type="PANTHER" id="PTHR48069">
    <property type="entry name" value="DIHYDROFOLATE REDUCTASE"/>
    <property type="match status" value="1"/>
</dbReference>
<dbReference type="EMBL" id="MN740368">
    <property type="protein sequence ID" value="QHU02993.1"/>
    <property type="molecule type" value="Genomic_DNA"/>
</dbReference>
<feature type="domain" description="DHFR" evidence="6">
    <location>
        <begin position="1"/>
        <end position="164"/>
    </location>
</feature>
<dbReference type="InterPro" id="IPR001796">
    <property type="entry name" value="DHFR_dom"/>
</dbReference>
<dbReference type="Pfam" id="PF00186">
    <property type="entry name" value="DHFR_1"/>
    <property type="match status" value="1"/>
</dbReference>
<dbReference type="Gene3D" id="3.40.430.10">
    <property type="entry name" value="Dihydrofolate Reductase, subunit A"/>
    <property type="match status" value="1"/>
</dbReference>
<accession>A0A6C0JC99</accession>
<proteinExistence type="predicted"/>
<evidence type="ECO:0000256" key="1">
    <source>
        <dbReference type="ARBA" id="ARBA00004903"/>
    </source>
</evidence>
<dbReference type="InterPro" id="IPR024072">
    <property type="entry name" value="DHFR-like_dom_sf"/>
</dbReference>
<dbReference type="PROSITE" id="PS00075">
    <property type="entry name" value="DHFR_1"/>
    <property type="match status" value="1"/>
</dbReference>
<dbReference type="InterPro" id="IPR017925">
    <property type="entry name" value="DHFR_CS"/>
</dbReference>
<organism evidence="7">
    <name type="scientific">viral metagenome</name>
    <dbReference type="NCBI Taxonomy" id="1070528"/>
    <lineage>
        <taxon>unclassified sequences</taxon>
        <taxon>metagenomes</taxon>
        <taxon>organismal metagenomes</taxon>
    </lineage>
</organism>
<sequence>MKIIVAVCDNFGIGIKGKLPWRNRKDLKHFSKTTIGNKKNAIIMGRKTWDSLPSKPLHSRFNIILTRSKNKESLANTKFVNSINEVLEICSNDIFEKIWVIGGSNIYKTFIDLNLIEECYVTHIPGNYNCDTFFNVPDYWLKTSEKNIDEYTKVVIYKNPFFLI</sequence>
<reference evidence="7" key="1">
    <citation type="journal article" date="2020" name="Nature">
        <title>Giant virus diversity and host interactions through global metagenomics.</title>
        <authorList>
            <person name="Schulz F."/>
            <person name="Roux S."/>
            <person name="Paez-Espino D."/>
            <person name="Jungbluth S."/>
            <person name="Walsh D.A."/>
            <person name="Denef V.J."/>
            <person name="McMahon K.D."/>
            <person name="Konstantinidis K.T."/>
            <person name="Eloe-Fadrosh E.A."/>
            <person name="Kyrpides N.C."/>
            <person name="Woyke T."/>
        </authorList>
    </citation>
    <scope>NUCLEOTIDE SEQUENCE</scope>
    <source>
        <strain evidence="7">GVMAG-M-3300025890-48</strain>
    </source>
</reference>
<dbReference type="EC" id="1.5.1.3" evidence="2"/>
<evidence type="ECO:0000259" key="6">
    <source>
        <dbReference type="PROSITE" id="PS51330"/>
    </source>
</evidence>
<dbReference type="CDD" id="cd00209">
    <property type="entry name" value="DHFR"/>
    <property type="match status" value="1"/>
</dbReference>
<evidence type="ECO:0000313" key="7">
    <source>
        <dbReference type="EMBL" id="QHU02993.1"/>
    </source>
</evidence>
<dbReference type="InterPro" id="IPR012259">
    <property type="entry name" value="DHFR"/>
</dbReference>
<keyword evidence="4" id="KW-0521">NADP</keyword>